<keyword evidence="1" id="KW-0812">Transmembrane</keyword>
<dbReference type="AlphaFoldDB" id="A0AAD5VYW4"/>
<protein>
    <submittedName>
        <fullName evidence="2">Uncharacterized protein</fullName>
    </submittedName>
</protein>
<keyword evidence="1" id="KW-0472">Membrane</keyword>
<evidence type="ECO:0000313" key="3">
    <source>
        <dbReference type="Proteomes" id="UP001213000"/>
    </source>
</evidence>
<dbReference type="EMBL" id="JANIEX010000104">
    <property type="protein sequence ID" value="KAJ3573410.1"/>
    <property type="molecule type" value="Genomic_DNA"/>
</dbReference>
<name>A0AAD5VYW4_9AGAR</name>
<dbReference type="Proteomes" id="UP001213000">
    <property type="component" value="Unassembled WGS sequence"/>
</dbReference>
<feature type="transmembrane region" description="Helical" evidence="1">
    <location>
        <begin position="109"/>
        <end position="131"/>
    </location>
</feature>
<accession>A0AAD5VYW4</accession>
<evidence type="ECO:0000256" key="1">
    <source>
        <dbReference type="SAM" id="Phobius"/>
    </source>
</evidence>
<proteinExistence type="predicted"/>
<gene>
    <name evidence="2" type="ORF">NP233_g2455</name>
</gene>
<keyword evidence="3" id="KW-1185">Reference proteome</keyword>
<comment type="caution">
    <text evidence="2">The sequence shown here is derived from an EMBL/GenBank/DDBJ whole genome shotgun (WGS) entry which is preliminary data.</text>
</comment>
<organism evidence="2 3">
    <name type="scientific">Leucocoprinus birnbaumii</name>
    <dbReference type="NCBI Taxonomy" id="56174"/>
    <lineage>
        <taxon>Eukaryota</taxon>
        <taxon>Fungi</taxon>
        <taxon>Dikarya</taxon>
        <taxon>Basidiomycota</taxon>
        <taxon>Agaricomycotina</taxon>
        <taxon>Agaricomycetes</taxon>
        <taxon>Agaricomycetidae</taxon>
        <taxon>Agaricales</taxon>
        <taxon>Agaricineae</taxon>
        <taxon>Agaricaceae</taxon>
        <taxon>Leucocoprinus</taxon>
    </lineage>
</organism>
<sequence length="170" mass="18987">MSVDHSHCKSPFPYTMDDLKATWNTGMALSAICYGVLLLLGFMCISALASTRSQERRRTRIGLMVYVLVTITVATIAEAYDVAVTTSRVLDKECAQLGLMPPNPYAGDISRVFLVMNLVTDGLLVPMAMLWNIEWTIREEMALDLDSTARSIYCNASHWHRLDDRSYTGA</sequence>
<feature type="transmembrane region" description="Helical" evidence="1">
    <location>
        <begin position="61"/>
        <end position="80"/>
    </location>
</feature>
<keyword evidence="1" id="KW-1133">Transmembrane helix</keyword>
<reference evidence="2" key="1">
    <citation type="submission" date="2022-07" db="EMBL/GenBank/DDBJ databases">
        <title>Genome Sequence of Leucocoprinus birnbaumii.</title>
        <authorList>
            <person name="Buettner E."/>
        </authorList>
    </citation>
    <scope>NUCLEOTIDE SEQUENCE</scope>
    <source>
        <strain evidence="2">VT141</strain>
    </source>
</reference>
<feature type="transmembrane region" description="Helical" evidence="1">
    <location>
        <begin position="27"/>
        <end position="49"/>
    </location>
</feature>
<evidence type="ECO:0000313" key="2">
    <source>
        <dbReference type="EMBL" id="KAJ3573410.1"/>
    </source>
</evidence>